<gene>
    <name evidence="1" type="ORF">SAMN02745664_12124</name>
</gene>
<protein>
    <submittedName>
        <fullName evidence="1">Uncharacterized protein</fullName>
    </submittedName>
</protein>
<accession>A0A1N7G150</accession>
<keyword evidence="2" id="KW-1185">Reference proteome</keyword>
<sequence length="123" mass="14301">MKLVKTSHIFSDIQDRDAILINNVLHLTKRNELLFKGTVYTNLIKKNEVGTITPFELCFKNIQMFDCVNIEISNLDAKMSSNFMLLEDSNYILENKLHGFSHYIFSTYTYVYQIIAQSYSSSL</sequence>
<dbReference type="AlphaFoldDB" id="A0A1N7G150"/>
<name>A0A1N7G150_9GAMM</name>
<dbReference type="Proteomes" id="UP000187495">
    <property type="component" value="Unassembled WGS sequence"/>
</dbReference>
<proteinExistence type="predicted"/>
<evidence type="ECO:0000313" key="2">
    <source>
        <dbReference type="Proteomes" id="UP000187495"/>
    </source>
</evidence>
<evidence type="ECO:0000313" key="1">
    <source>
        <dbReference type="EMBL" id="SIS06275.1"/>
    </source>
</evidence>
<organism evidence="1 2">
    <name type="scientific">Moraxella cuniculi DSM 21768</name>
    <dbReference type="NCBI Taxonomy" id="1122245"/>
    <lineage>
        <taxon>Bacteria</taxon>
        <taxon>Pseudomonadati</taxon>
        <taxon>Pseudomonadota</taxon>
        <taxon>Gammaproteobacteria</taxon>
        <taxon>Moraxellales</taxon>
        <taxon>Moraxellaceae</taxon>
        <taxon>Moraxella</taxon>
    </lineage>
</organism>
<dbReference type="EMBL" id="FTNU01000021">
    <property type="protein sequence ID" value="SIS06275.1"/>
    <property type="molecule type" value="Genomic_DNA"/>
</dbReference>
<reference evidence="2" key="1">
    <citation type="submission" date="2017-01" db="EMBL/GenBank/DDBJ databases">
        <authorList>
            <person name="Varghese N."/>
            <person name="Submissions S."/>
        </authorList>
    </citation>
    <scope>NUCLEOTIDE SEQUENCE [LARGE SCALE GENOMIC DNA]</scope>
    <source>
        <strain evidence="2">DSM 21768</strain>
    </source>
</reference>
<dbReference type="RefSeq" id="WP_076556056.1">
    <property type="nucleotide sequence ID" value="NZ_FTNU01000021.1"/>
</dbReference>
<dbReference type="STRING" id="34061.B0189_01985"/>